<keyword evidence="11" id="KW-0238">DNA-binding</keyword>
<proteinExistence type="inferred from homology"/>
<dbReference type="InterPro" id="IPR016069">
    <property type="entry name" value="Translin_C"/>
</dbReference>
<dbReference type="GO" id="GO:0005737">
    <property type="term" value="C:cytoplasm"/>
    <property type="evidence" value="ECO:0007669"/>
    <property type="project" value="UniProtKB-SubCell"/>
</dbReference>
<evidence type="ECO:0000256" key="13">
    <source>
        <dbReference type="ARBA" id="ARBA00025374"/>
    </source>
</evidence>
<organism evidence="18 19">
    <name type="scientific">Sinanodonta woodiana</name>
    <name type="common">Chinese pond mussel</name>
    <name type="synonym">Anodonta woodiana</name>
    <dbReference type="NCBI Taxonomy" id="1069815"/>
    <lineage>
        <taxon>Eukaryota</taxon>
        <taxon>Metazoa</taxon>
        <taxon>Spiralia</taxon>
        <taxon>Lophotrochozoa</taxon>
        <taxon>Mollusca</taxon>
        <taxon>Bivalvia</taxon>
        <taxon>Autobranchia</taxon>
        <taxon>Heteroconchia</taxon>
        <taxon>Palaeoheterodonta</taxon>
        <taxon>Unionida</taxon>
        <taxon>Unionoidea</taxon>
        <taxon>Unionidae</taxon>
        <taxon>Unioninae</taxon>
        <taxon>Sinanodonta</taxon>
    </lineage>
</organism>
<evidence type="ECO:0000256" key="1">
    <source>
        <dbReference type="ARBA" id="ARBA00004123"/>
    </source>
</evidence>
<evidence type="ECO:0000313" key="18">
    <source>
        <dbReference type="EMBL" id="KAL3837592.1"/>
    </source>
</evidence>
<keyword evidence="10" id="KW-0694">RNA-binding</keyword>
<comment type="subcellular location">
    <subcellularLocation>
        <location evidence="2">Cytoplasm</location>
    </subcellularLocation>
    <subcellularLocation>
        <location evidence="1">Nucleus</location>
    </subcellularLocation>
</comment>
<keyword evidence="9" id="KW-0378">Hydrolase</keyword>
<dbReference type="Pfam" id="PF01997">
    <property type="entry name" value="Translin"/>
    <property type="match status" value="1"/>
</dbReference>
<dbReference type="GO" id="GO:0003677">
    <property type="term" value="F:DNA binding"/>
    <property type="evidence" value="ECO:0007669"/>
    <property type="project" value="UniProtKB-KW"/>
</dbReference>
<accession>A0ABD3TMM6</accession>
<dbReference type="Gene3D" id="1.20.58.200">
    <property type="entry name" value="Translin, domain 2"/>
    <property type="match status" value="1"/>
</dbReference>
<comment type="similarity">
    <text evidence="3">Belongs to the translin family.</text>
</comment>
<reference evidence="18 19" key="1">
    <citation type="submission" date="2024-11" db="EMBL/GenBank/DDBJ databases">
        <title>Chromosome-level genome assembly of the freshwater bivalve Anodonta woodiana.</title>
        <authorList>
            <person name="Chen X."/>
        </authorList>
    </citation>
    <scope>NUCLEOTIDE SEQUENCE [LARGE SCALE GENOMIC DNA]</scope>
    <source>
        <strain evidence="18">MN2024</strain>
        <tissue evidence="18">Gills</tissue>
    </source>
</reference>
<evidence type="ECO:0000256" key="7">
    <source>
        <dbReference type="ARBA" id="ARBA00022722"/>
    </source>
</evidence>
<evidence type="ECO:0000256" key="12">
    <source>
        <dbReference type="ARBA" id="ARBA00023242"/>
    </source>
</evidence>
<evidence type="ECO:0000256" key="15">
    <source>
        <dbReference type="ARBA" id="ARBA00030513"/>
    </source>
</evidence>
<dbReference type="Proteomes" id="UP001634394">
    <property type="component" value="Unassembled WGS sequence"/>
</dbReference>
<evidence type="ECO:0000313" key="19">
    <source>
        <dbReference type="Proteomes" id="UP001634394"/>
    </source>
</evidence>
<keyword evidence="16" id="KW-0479">Metal-binding</keyword>
<evidence type="ECO:0000256" key="16">
    <source>
        <dbReference type="PIRSR" id="PIRSR602848-1"/>
    </source>
</evidence>
<dbReference type="GO" id="GO:0004519">
    <property type="term" value="F:endonuclease activity"/>
    <property type="evidence" value="ECO:0007669"/>
    <property type="project" value="UniProtKB-KW"/>
</dbReference>
<gene>
    <name evidence="18" type="ORF">ACJMK2_022939</name>
</gene>
<comment type="subunit">
    <text evidence="4">Ring-shaped heterooctamer of six TSN and two TSNAX subunits, DNA/RNA binding occurs inside the ring.</text>
</comment>
<keyword evidence="16" id="KW-0460">Magnesium</keyword>
<dbReference type="InterPro" id="IPR033956">
    <property type="entry name" value="Translin"/>
</dbReference>
<dbReference type="GO" id="GO:0003723">
    <property type="term" value="F:RNA binding"/>
    <property type="evidence" value="ECO:0007669"/>
    <property type="project" value="UniProtKB-KW"/>
</dbReference>
<dbReference type="InterPro" id="IPR016068">
    <property type="entry name" value="Translin_N"/>
</dbReference>
<evidence type="ECO:0000256" key="9">
    <source>
        <dbReference type="ARBA" id="ARBA00022801"/>
    </source>
</evidence>
<dbReference type="PANTHER" id="PTHR10741">
    <property type="entry name" value="TRANSLIN AND TRANSLIN ASSOCIATED PROTEIN X"/>
    <property type="match status" value="1"/>
</dbReference>
<keyword evidence="17" id="KW-0175">Coiled coil</keyword>
<comment type="caution">
    <text evidence="18">The sequence shown here is derived from an EMBL/GenBank/DDBJ whole genome shotgun (WGS) entry which is preliminary data.</text>
</comment>
<keyword evidence="8" id="KW-0255">Endonuclease</keyword>
<keyword evidence="7" id="KW-0540">Nuclease</keyword>
<keyword evidence="12" id="KW-0539">Nucleus</keyword>
<evidence type="ECO:0000256" key="3">
    <source>
        <dbReference type="ARBA" id="ARBA00005902"/>
    </source>
</evidence>
<dbReference type="CDD" id="cd14819">
    <property type="entry name" value="Translin"/>
    <property type="match status" value="1"/>
</dbReference>
<dbReference type="Gene3D" id="1.20.58.190">
    <property type="entry name" value="Translin, domain 1"/>
    <property type="match status" value="1"/>
</dbReference>
<dbReference type="EMBL" id="JBJQND010000018">
    <property type="protein sequence ID" value="KAL3837592.1"/>
    <property type="molecule type" value="Genomic_DNA"/>
</dbReference>
<dbReference type="SUPFAM" id="SSF74784">
    <property type="entry name" value="Translin"/>
    <property type="match status" value="1"/>
</dbReference>
<name>A0ABD3TMM6_SINWO</name>
<comment type="function">
    <text evidence="13">DNA-binding protein that specifically recognizes consensus sequences at the breakpoint junctions in chromosomal translocations, mostly involving immunoglobulin (Ig)/T-cell receptor gene segments. Seems to recognize single-stranded DNA ends generated by staggered breaks occurring at recombination hot spots.</text>
</comment>
<evidence type="ECO:0000256" key="11">
    <source>
        <dbReference type="ARBA" id="ARBA00023125"/>
    </source>
</evidence>
<comment type="function">
    <text evidence="14">Exhibits both single-stranded and double-stranded endoribonuclease activity. May act as an activator of RNA-induced silencing complex (RISC) by facilitating endonucleolytic cleavage of the siRNA passenger strand.</text>
</comment>
<evidence type="ECO:0000256" key="6">
    <source>
        <dbReference type="ARBA" id="ARBA00022490"/>
    </source>
</evidence>
<dbReference type="FunFam" id="1.20.58.190:FF:000001">
    <property type="entry name" value="Translin"/>
    <property type="match status" value="1"/>
</dbReference>
<dbReference type="GO" id="GO:0016787">
    <property type="term" value="F:hydrolase activity"/>
    <property type="evidence" value="ECO:0007669"/>
    <property type="project" value="UniProtKB-KW"/>
</dbReference>
<dbReference type="AlphaFoldDB" id="A0ABD3TMM6"/>
<keyword evidence="19" id="KW-1185">Reference proteome</keyword>
<feature type="coiled-coil region" evidence="17">
    <location>
        <begin position="38"/>
        <end position="65"/>
    </location>
</feature>
<evidence type="ECO:0000256" key="8">
    <source>
        <dbReference type="ARBA" id="ARBA00022759"/>
    </source>
</evidence>
<dbReference type="InterPro" id="IPR036081">
    <property type="entry name" value="Translin_sf"/>
</dbReference>
<evidence type="ECO:0000256" key="2">
    <source>
        <dbReference type="ARBA" id="ARBA00004496"/>
    </source>
</evidence>
<protein>
    <recommendedName>
        <fullName evidence="5">Translin</fullName>
    </recommendedName>
    <alternativeName>
        <fullName evidence="15">Component 3 of promoter of RISC</fullName>
    </alternativeName>
</protein>
<sequence length="251" mass="29126">MHVHNDHINKQSYYLFKLTRLMATEGVKEIFQDFQVYLEHEQKLREDIRQAVQNIEQNAREMMTLLLSVHQQDGIKQTPSICQSVSPMFHVIQEKMRSLAELVPANQYYRFNDIWRFVVQRLAFLAAFLTYLQSETLISRTTVATMIGVEVNREDGFHLDLDDYLQGLLQLASELSRLAVNAVTAGDYARPIRIARFVGDLDAGFRLLNLKNDSLRKRFDGLKYDLKKVEEIVYDLTIRGLKPNETAVQSI</sequence>
<dbReference type="GO" id="GO:0005634">
    <property type="term" value="C:nucleus"/>
    <property type="evidence" value="ECO:0007669"/>
    <property type="project" value="UniProtKB-SubCell"/>
</dbReference>
<evidence type="ECO:0000256" key="5">
    <source>
        <dbReference type="ARBA" id="ARBA00022196"/>
    </source>
</evidence>
<feature type="binding site" evidence="16">
    <location>
        <position position="174"/>
    </location>
    <ligand>
        <name>Mg(2+)</name>
        <dbReference type="ChEBI" id="CHEBI:18420"/>
    </ligand>
</feature>
<evidence type="ECO:0000256" key="10">
    <source>
        <dbReference type="ARBA" id="ARBA00022884"/>
    </source>
</evidence>
<dbReference type="FunFam" id="1.20.58.200:FF:000002">
    <property type="entry name" value="Putative translin"/>
    <property type="match status" value="1"/>
</dbReference>
<evidence type="ECO:0000256" key="17">
    <source>
        <dbReference type="SAM" id="Coils"/>
    </source>
</evidence>
<evidence type="ECO:0000256" key="4">
    <source>
        <dbReference type="ARBA" id="ARBA00011685"/>
    </source>
</evidence>
<dbReference type="InterPro" id="IPR002848">
    <property type="entry name" value="Translin_fam"/>
</dbReference>
<evidence type="ECO:0000256" key="14">
    <source>
        <dbReference type="ARBA" id="ARBA00025410"/>
    </source>
</evidence>
<keyword evidence="6" id="KW-0963">Cytoplasm</keyword>